<gene>
    <name evidence="2" type="ORF">GCM10025883_18910</name>
</gene>
<evidence type="ECO:0000256" key="1">
    <source>
        <dbReference type="SAM" id="MobiDB-lite"/>
    </source>
</evidence>
<protein>
    <submittedName>
        <fullName evidence="2">Uncharacterized protein</fullName>
    </submittedName>
</protein>
<evidence type="ECO:0000313" key="2">
    <source>
        <dbReference type="EMBL" id="GMA39846.1"/>
    </source>
</evidence>
<comment type="caution">
    <text evidence="2">The sequence shown here is derived from an EMBL/GenBank/DDBJ whole genome shotgun (WGS) entry which is preliminary data.</text>
</comment>
<sequence>MLAHELAQGGDGGHGLGSPFGGRHQAEVAARDDDVGAPRQDSEDGDPGHRDAVACLTFVSGRGDVVEDHPADADAGVEGREPVDEGADAAGGRGAVDDEDDRRAGQFGDVGAAREPLAAEGAVEQTHDALDDGDVRGRRGHRAVEQQRDDAFDALHVGVEIAAASTRGGAVIPRIDVVGADLVWAHLEPPRTQRRQQAGGHHRLAAARGRGREQDPGQGEATGEGSGIRHERPLFRDPRPGTALGRPEFLAPTPGAWSQWRDRTGVAPVSSDLSADDR</sequence>
<feature type="compositionally biased region" description="Gly residues" evidence="1">
    <location>
        <begin position="9"/>
        <end position="20"/>
    </location>
</feature>
<organism evidence="2 3">
    <name type="scientific">Mobilicoccus caccae</name>
    <dbReference type="NCBI Taxonomy" id="1859295"/>
    <lineage>
        <taxon>Bacteria</taxon>
        <taxon>Bacillati</taxon>
        <taxon>Actinomycetota</taxon>
        <taxon>Actinomycetes</taxon>
        <taxon>Micrococcales</taxon>
        <taxon>Dermatophilaceae</taxon>
        <taxon>Mobilicoccus</taxon>
    </lineage>
</organism>
<dbReference type="Proteomes" id="UP001157126">
    <property type="component" value="Unassembled WGS sequence"/>
</dbReference>
<dbReference type="EMBL" id="BSUO01000001">
    <property type="protein sequence ID" value="GMA39846.1"/>
    <property type="molecule type" value="Genomic_DNA"/>
</dbReference>
<proteinExistence type="predicted"/>
<feature type="compositionally biased region" description="Basic and acidic residues" evidence="1">
    <location>
        <begin position="24"/>
        <end position="52"/>
    </location>
</feature>
<keyword evidence="3" id="KW-1185">Reference proteome</keyword>
<feature type="compositionally biased region" description="Basic and acidic residues" evidence="1">
    <location>
        <begin position="227"/>
        <end position="239"/>
    </location>
</feature>
<feature type="region of interest" description="Disordered" evidence="1">
    <location>
        <begin position="127"/>
        <end position="147"/>
    </location>
</feature>
<feature type="region of interest" description="Disordered" evidence="1">
    <location>
        <begin position="1"/>
        <end position="115"/>
    </location>
</feature>
<evidence type="ECO:0000313" key="3">
    <source>
        <dbReference type="Proteomes" id="UP001157126"/>
    </source>
</evidence>
<feature type="region of interest" description="Disordered" evidence="1">
    <location>
        <begin position="189"/>
        <end position="278"/>
    </location>
</feature>
<feature type="compositionally biased region" description="Basic and acidic residues" evidence="1">
    <location>
        <begin position="64"/>
        <end position="83"/>
    </location>
</feature>
<name>A0ABQ6IQW7_9MICO</name>
<accession>A0ABQ6IQW7</accession>
<reference evidence="3" key="1">
    <citation type="journal article" date="2019" name="Int. J. Syst. Evol. Microbiol.">
        <title>The Global Catalogue of Microorganisms (GCM) 10K type strain sequencing project: providing services to taxonomists for standard genome sequencing and annotation.</title>
        <authorList>
            <consortium name="The Broad Institute Genomics Platform"/>
            <consortium name="The Broad Institute Genome Sequencing Center for Infectious Disease"/>
            <person name="Wu L."/>
            <person name="Ma J."/>
        </authorList>
    </citation>
    <scope>NUCLEOTIDE SEQUENCE [LARGE SCALE GENOMIC DNA]</scope>
    <source>
        <strain evidence="3">NBRC 113072</strain>
    </source>
</reference>